<sequence>MFKLRYFPNAWKTAVVIPILKPGKNPKLADSHRPISLLPILSKLAEKIISARDLTTSSRGITSLHRSSTGSVLVSPPLINYLE</sequence>
<evidence type="ECO:0000313" key="2">
    <source>
        <dbReference type="Proteomes" id="UP000887159"/>
    </source>
</evidence>
<comment type="caution">
    <text evidence="1">The sequence shown here is derived from an EMBL/GenBank/DDBJ whole genome shotgun (WGS) entry which is preliminary data.</text>
</comment>
<reference evidence="1" key="1">
    <citation type="submission" date="2020-08" db="EMBL/GenBank/DDBJ databases">
        <title>Multicomponent nature underlies the extraordinary mechanical properties of spider dragline silk.</title>
        <authorList>
            <person name="Kono N."/>
            <person name="Nakamura H."/>
            <person name="Mori M."/>
            <person name="Yoshida Y."/>
            <person name="Ohtoshi R."/>
            <person name="Malay A.D."/>
            <person name="Moran D.A.P."/>
            <person name="Tomita M."/>
            <person name="Numata K."/>
            <person name="Arakawa K."/>
        </authorList>
    </citation>
    <scope>NUCLEOTIDE SEQUENCE</scope>
</reference>
<protein>
    <recommendedName>
        <fullName evidence="3">RNA-directed DNA polymerase from transposon X-element</fullName>
    </recommendedName>
</protein>
<organism evidence="1 2">
    <name type="scientific">Trichonephila clavipes</name>
    <name type="common">Golden silk orbweaver</name>
    <name type="synonym">Nephila clavipes</name>
    <dbReference type="NCBI Taxonomy" id="2585209"/>
    <lineage>
        <taxon>Eukaryota</taxon>
        <taxon>Metazoa</taxon>
        <taxon>Ecdysozoa</taxon>
        <taxon>Arthropoda</taxon>
        <taxon>Chelicerata</taxon>
        <taxon>Arachnida</taxon>
        <taxon>Araneae</taxon>
        <taxon>Araneomorphae</taxon>
        <taxon>Entelegynae</taxon>
        <taxon>Araneoidea</taxon>
        <taxon>Nephilidae</taxon>
        <taxon>Trichonephila</taxon>
    </lineage>
</organism>
<gene>
    <name evidence="1" type="ORF">TNCV_4292041</name>
</gene>
<evidence type="ECO:0000313" key="1">
    <source>
        <dbReference type="EMBL" id="GFX94159.1"/>
    </source>
</evidence>
<dbReference type="AlphaFoldDB" id="A0A8X6RKC5"/>
<name>A0A8X6RKC5_TRICX</name>
<dbReference type="Proteomes" id="UP000887159">
    <property type="component" value="Unassembled WGS sequence"/>
</dbReference>
<keyword evidence="2" id="KW-1185">Reference proteome</keyword>
<accession>A0A8X6RKC5</accession>
<dbReference type="PANTHER" id="PTHR19446">
    <property type="entry name" value="REVERSE TRANSCRIPTASES"/>
    <property type="match status" value="1"/>
</dbReference>
<dbReference type="EMBL" id="BMAU01021177">
    <property type="protein sequence ID" value="GFX94159.1"/>
    <property type="molecule type" value="Genomic_DNA"/>
</dbReference>
<proteinExistence type="predicted"/>
<evidence type="ECO:0008006" key="3">
    <source>
        <dbReference type="Google" id="ProtNLM"/>
    </source>
</evidence>